<keyword evidence="6 11" id="KW-0812">Transmembrane</keyword>
<evidence type="ECO:0000256" key="1">
    <source>
        <dbReference type="ARBA" id="ARBA00000085"/>
    </source>
</evidence>
<feature type="transmembrane region" description="Helical" evidence="11">
    <location>
        <begin position="262"/>
        <end position="287"/>
    </location>
</feature>
<keyword evidence="15" id="KW-1185">Reference proteome</keyword>
<evidence type="ECO:0000256" key="7">
    <source>
        <dbReference type="ARBA" id="ARBA00022777"/>
    </source>
</evidence>
<keyword evidence="9" id="KW-0902">Two-component regulatory system</keyword>
<gene>
    <name evidence="14" type="ORF">QQF73_01360</name>
</gene>
<dbReference type="Gene3D" id="3.30.450.350">
    <property type="entry name" value="CHASE domain"/>
    <property type="match status" value="1"/>
</dbReference>
<evidence type="ECO:0000256" key="3">
    <source>
        <dbReference type="ARBA" id="ARBA00012438"/>
    </source>
</evidence>
<reference evidence="14 15" key="1">
    <citation type="submission" date="2023-05" db="EMBL/GenBank/DDBJ databases">
        <title>Marinobacter albus sp. nov., a marine bacterium isolated from sand in a coastal intertidal zone of huludao.</title>
        <authorList>
            <person name="Deng T."/>
        </authorList>
    </citation>
    <scope>NUCLEOTIDE SEQUENCE [LARGE SCALE GENOMIC DNA]</scope>
    <source>
        <strain evidence="14 15">M216</strain>
    </source>
</reference>
<dbReference type="InterPro" id="IPR050736">
    <property type="entry name" value="Sensor_HK_Regulatory"/>
</dbReference>
<dbReference type="Gene3D" id="3.30.450.20">
    <property type="entry name" value="PAS domain"/>
    <property type="match status" value="1"/>
</dbReference>
<dbReference type="Pfam" id="PF00512">
    <property type="entry name" value="HisKA"/>
    <property type="match status" value="1"/>
</dbReference>
<dbReference type="Pfam" id="PF03924">
    <property type="entry name" value="CHASE"/>
    <property type="match status" value="1"/>
</dbReference>
<organism evidence="14 15">
    <name type="scientific">Marinobacter albus</name>
    <dbReference type="NCBI Taxonomy" id="3030833"/>
    <lineage>
        <taxon>Bacteria</taxon>
        <taxon>Pseudomonadati</taxon>
        <taxon>Pseudomonadota</taxon>
        <taxon>Gammaproteobacteria</taxon>
        <taxon>Pseudomonadales</taxon>
        <taxon>Marinobacteraceae</taxon>
        <taxon>Marinobacter</taxon>
    </lineage>
</organism>
<comment type="subcellular location">
    <subcellularLocation>
        <location evidence="2">Membrane</location>
    </subcellularLocation>
</comment>
<proteinExistence type="predicted"/>
<evidence type="ECO:0000259" key="12">
    <source>
        <dbReference type="PROSITE" id="PS50109"/>
    </source>
</evidence>
<dbReference type="PRINTS" id="PR00344">
    <property type="entry name" value="BCTRLSENSOR"/>
</dbReference>
<sequence length="647" mass="72170">MPSKNRDKLFHSLIWASRLSVLLLMVAVAVSLDASWTSRHKTDVRHQWQARLDDLSLKLQGTILQNIQTVWGLAANVSVQPDIDEERFRELAAVIFSLAPELRNIGLAPEFVIRNIYPMEGNEAALGLNLTHQSMPPDQIKLMLDSRRAVFSGPINLVQGGQGLAGRIPIFDSQTGEFWGVVSVILDLKRLYRAAGVVPFDDDLKFGLSTSDDPDNRDAFFLGTGSNRWESPVTTSLNMPGTRWTLFAEPVRGWPSHPEAPWLVRGLLALTVLVVTAGTFWLTNLLLKDRKMQRRFKGLFELAPIGIALYSAHRGVLLQANQAFKRSFGIAAQSLTFFDSPLDHHGRPQAARPGIRDTLKKKVRFSGLEGFFPNAEQQLVPMMLHGLRLDARDSESVIWLITEDISEQKKVDRLKSEFISTVSHELRTPLTSISGSLGLLANNAAGELPERASKLAQIAYRNSRQLAMLINDLLDIEKLAAGKMTFKFSDHRLPELVQECAENIDPLAQERRIKLVVDTIAPVGVRVDRQRFDQAFTNLLSNAIKFSPDGAKVKVFTENYRDRIRLCVRDHGEGVAPGFREQIFQKFSQADASDRRAKGGTGLGLAITRELMAHMDGKVDYHSTPGAGALFWLELPVISQAVRQEAH</sequence>
<name>A0ABT7H9N5_9GAMM</name>
<protein>
    <recommendedName>
        <fullName evidence="3">histidine kinase</fullName>
        <ecNumber evidence="3">2.7.13.3</ecNumber>
    </recommendedName>
</protein>
<dbReference type="PROSITE" id="PS50839">
    <property type="entry name" value="CHASE"/>
    <property type="match status" value="1"/>
</dbReference>
<keyword evidence="10 11" id="KW-0472">Membrane</keyword>
<dbReference type="InterPro" id="IPR036890">
    <property type="entry name" value="HATPase_C_sf"/>
</dbReference>
<dbReference type="InterPro" id="IPR036097">
    <property type="entry name" value="HisK_dim/P_sf"/>
</dbReference>
<keyword evidence="14" id="KW-0067">ATP-binding</keyword>
<evidence type="ECO:0000256" key="2">
    <source>
        <dbReference type="ARBA" id="ARBA00004370"/>
    </source>
</evidence>
<dbReference type="SMART" id="SM00387">
    <property type="entry name" value="HATPase_c"/>
    <property type="match status" value="1"/>
</dbReference>
<comment type="caution">
    <text evidence="14">The sequence shown here is derived from an EMBL/GenBank/DDBJ whole genome shotgun (WGS) entry which is preliminary data.</text>
</comment>
<accession>A0ABT7H9N5</accession>
<dbReference type="InterPro" id="IPR006189">
    <property type="entry name" value="CHASE_dom"/>
</dbReference>
<dbReference type="InterPro" id="IPR035965">
    <property type="entry name" value="PAS-like_dom_sf"/>
</dbReference>
<evidence type="ECO:0000256" key="6">
    <source>
        <dbReference type="ARBA" id="ARBA00022692"/>
    </source>
</evidence>
<dbReference type="Gene3D" id="3.30.565.10">
    <property type="entry name" value="Histidine kinase-like ATPase, C-terminal domain"/>
    <property type="match status" value="1"/>
</dbReference>
<keyword evidence="5" id="KW-0808">Transferase</keyword>
<dbReference type="InterPro" id="IPR005467">
    <property type="entry name" value="His_kinase_dom"/>
</dbReference>
<evidence type="ECO:0000256" key="5">
    <source>
        <dbReference type="ARBA" id="ARBA00022679"/>
    </source>
</evidence>
<dbReference type="SMART" id="SM01079">
    <property type="entry name" value="CHASE"/>
    <property type="match status" value="1"/>
</dbReference>
<dbReference type="InterPro" id="IPR003661">
    <property type="entry name" value="HisK_dim/P_dom"/>
</dbReference>
<evidence type="ECO:0000256" key="4">
    <source>
        <dbReference type="ARBA" id="ARBA00022553"/>
    </source>
</evidence>
<dbReference type="SUPFAM" id="SSF55874">
    <property type="entry name" value="ATPase domain of HSP90 chaperone/DNA topoisomerase II/histidine kinase"/>
    <property type="match status" value="1"/>
</dbReference>
<dbReference type="Pfam" id="PF02518">
    <property type="entry name" value="HATPase_c"/>
    <property type="match status" value="1"/>
</dbReference>
<comment type="catalytic activity">
    <reaction evidence="1">
        <text>ATP + protein L-histidine = ADP + protein N-phospho-L-histidine.</text>
        <dbReference type="EC" id="2.7.13.3"/>
    </reaction>
</comment>
<keyword evidence="4" id="KW-0597">Phosphoprotein</keyword>
<dbReference type="Gene3D" id="1.10.287.130">
    <property type="match status" value="1"/>
</dbReference>
<evidence type="ECO:0000259" key="13">
    <source>
        <dbReference type="PROSITE" id="PS50839"/>
    </source>
</evidence>
<dbReference type="EMBL" id="JASSQD010000001">
    <property type="protein sequence ID" value="MDK9556255.1"/>
    <property type="molecule type" value="Genomic_DNA"/>
</dbReference>
<dbReference type="CDD" id="cd00082">
    <property type="entry name" value="HisKA"/>
    <property type="match status" value="1"/>
</dbReference>
<dbReference type="Proteomes" id="UP001223547">
    <property type="component" value="Unassembled WGS sequence"/>
</dbReference>
<evidence type="ECO:0000256" key="8">
    <source>
        <dbReference type="ARBA" id="ARBA00022989"/>
    </source>
</evidence>
<dbReference type="InterPro" id="IPR004358">
    <property type="entry name" value="Sig_transdc_His_kin-like_C"/>
</dbReference>
<feature type="domain" description="Histidine kinase" evidence="12">
    <location>
        <begin position="421"/>
        <end position="639"/>
    </location>
</feature>
<dbReference type="SUPFAM" id="SSF55785">
    <property type="entry name" value="PYP-like sensor domain (PAS domain)"/>
    <property type="match status" value="1"/>
</dbReference>
<keyword evidence="14" id="KW-0547">Nucleotide-binding</keyword>
<feature type="domain" description="CHASE" evidence="13">
    <location>
        <begin position="109"/>
        <end position="192"/>
    </location>
</feature>
<dbReference type="SMART" id="SM00388">
    <property type="entry name" value="HisKA"/>
    <property type="match status" value="1"/>
</dbReference>
<dbReference type="EC" id="2.7.13.3" evidence="3"/>
<keyword evidence="7" id="KW-0418">Kinase</keyword>
<evidence type="ECO:0000256" key="11">
    <source>
        <dbReference type="SAM" id="Phobius"/>
    </source>
</evidence>
<dbReference type="PANTHER" id="PTHR43711:SF31">
    <property type="entry name" value="HISTIDINE KINASE"/>
    <property type="match status" value="1"/>
</dbReference>
<dbReference type="PANTHER" id="PTHR43711">
    <property type="entry name" value="TWO-COMPONENT HISTIDINE KINASE"/>
    <property type="match status" value="1"/>
</dbReference>
<keyword evidence="8 11" id="KW-1133">Transmembrane helix</keyword>
<evidence type="ECO:0000313" key="15">
    <source>
        <dbReference type="Proteomes" id="UP001223547"/>
    </source>
</evidence>
<dbReference type="InterPro" id="IPR003594">
    <property type="entry name" value="HATPase_dom"/>
</dbReference>
<dbReference type="GO" id="GO:0005524">
    <property type="term" value="F:ATP binding"/>
    <property type="evidence" value="ECO:0007669"/>
    <property type="project" value="UniProtKB-KW"/>
</dbReference>
<dbReference type="SUPFAM" id="SSF47384">
    <property type="entry name" value="Homodimeric domain of signal transducing histidine kinase"/>
    <property type="match status" value="1"/>
</dbReference>
<dbReference type="RefSeq" id="WP_285366978.1">
    <property type="nucleotide sequence ID" value="NZ_JASSQD010000001.1"/>
</dbReference>
<evidence type="ECO:0000256" key="9">
    <source>
        <dbReference type="ARBA" id="ARBA00023012"/>
    </source>
</evidence>
<dbReference type="InterPro" id="IPR042240">
    <property type="entry name" value="CHASE_sf"/>
</dbReference>
<dbReference type="PROSITE" id="PS50109">
    <property type="entry name" value="HIS_KIN"/>
    <property type="match status" value="1"/>
</dbReference>
<evidence type="ECO:0000256" key="10">
    <source>
        <dbReference type="ARBA" id="ARBA00023136"/>
    </source>
</evidence>
<evidence type="ECO:0000313" key="14">
    <source>
        <dbReference type="EMBL" id="MDK9556255.1"/>
    </source>
</evidence>